<dbReference type="SUPFAM" id="SSF49329">
    <property type="entry name" value="Cu,Zn superoxide dismutase-like"/>
    <property type="match status" value="1"/>
</dbReference>
<evidence type="ECO:0000256" key="4">
    <source>
        <dbReference type="ARBA" id="ARBA00012682"/>
    </source>
</evidence>
<dbReference type="STRING" id="1036612.A0A1L9TW15"/>
<evidence type="ECO:0000256" key="8">
    <source>
        <dbReference type="SAM" id="SignalP"/>
    </source>
</evidence>
<dbReference type="GeneID" id="63764725"/>
<dbReference type="PANTHER" id="PTHR20910:SF1">
    <property type="entry name" value="SUPEROXIDE DISMUTASE COPPER_ZINC BINDING DOMAIN-CONTAINING PROTEIN"/>
    <property type="match status" value="1"/>
</dbReference>
<keyword evidence="8" id="KW-0732">Signal</keyword>
<dbReference type="FunFam" id="2.60.40.200:FF:000007">
    <property type="entry name" value="Cell surface Cu-only superoxide dismutase 5"/>
    <property type="match status" value="1"/>
</dbReference>
<dbReference type="AlphaFoldDB" id="A0A1L9TW15"/>
<proteinExistence type="inferred from homology"/>
<keyword evidence="5" id="KW-0964">Secreted</keyword>
<organism evidence="9 10">
    <name type="scientific">Aspergillus sydowii CBS 593.65</name>
    <dbReference type="NCBI Taxonomy" id="1036612"/>
    <lineage>
        <taxon>Eukaryota</taxon>
        <taxon>Fungi</taxon>
        <taxon>Dikarya</taxon>
        <taxon>Ascomycota</taxon>
        <taxon>Pezizomycotina</taxon>
        <taxon>Eurotiomycetes</taxon>
        <taxon>Eurotiomycetidae</taxon>
        <taxon>Eurotiales</taxon>
        <taxon>Aspergillaceae</taxon>
        <taxon>Aspergillus</taxon>
        <taxon>Aspergillus subgen. Nidulantes</taxon>
    </lineage>
</organism>
<evidence type="ECO:0000256" key="6">
    <source>
        <dbReference type="ARBA" id="ARBA00022862"/>
    </source>
</evidence>
<dbReference type="VEuPathDB" id="FungiDB:ASPSYDRAFT_53232"/>
<comment type="subcellular location">
    <subcellularLocation>
        <location evidence="1">Cell envelope</location>
    </subcellularLocation>
    <subcellularLocation>
        <location evidence="2">Secreted</location>
    </subcellularLocation>
</comment>
<keyword evidence="10" id="KW-1185">Reference proteome</keyword>
<dbReference type="EC" id="1.15.1.1" evidence="4"/>
<dbReference type="GO" id="GO:0005576">
    <property type="term" value="C:extracellular region"/>
    <property type="evidence" value="ECO:0007669"/>
    <property type="project" value="UniProtKB-SubCell"/>
</dbReference>
<dbReference type="RefSeq" id="XP_040707364.1">
    <property type="nucleotide sequence ID" value="XM_040848652.1"/>
</dbReference>
<evidence type="ECO:0000256" key="3">
    <source>
        <dbReference type="ARBA" id="ARBA00010457"/>
    </source>
</evidence>
<evidence type="ECO:0000256" key="5">
    <source>
        <dbReference type="ARBA" id="ARBA00022525"/>
    </source>
</evidence>
<evidence type="ECO:0000313" key="9">
    <source>
        <dbReference type="EMBL" id="OJJ63558.1"/>
    </source>
</evidence>
<evidence type="ECO:0000313" key="10">
    <source>
        <dbReference type="Proteomes" id="UP000184356"/>
    </source>
</evidence>
<sequence length="201" mass="21613">MNLKFLSTAVLGLLISTTAAQDDSADTTTDTNATVVTDNEPFSYHHAALLKKENTTVYGDITITTRDGSSALQVNVHIGGIPEGEYLNYHIHASRVPEDGNCYRTGAHLDPNGRGQEPPCTITAPQTCEVGDLSGKHGPAWAPVGEEFRASYTDFFLANTPGDEAYFGDLSWVVHGSNGDRLTCGNFEGFTGSGWFGHWKA</sequence>
<comment type="catalytic activity">
    <reaction evidence="7">
        <text>2 superoxide + 2 H(+) = H2O2 + O2</text>
        <dbReference type="Rhea" id="RHEA:20696"/>
        <dbReference type="ChEBI" id="CHEBI:15378"/>
        <dbReference type="ChEBI" id="CHEBI:15379"/>
        <dbReference type="ChEBI" id="CHEBI:16240"/>
        <dbReference type="ChEBI" id="CHEBI:18421"/>
        <dbReference type="EC" id="1.15.1.1"/>
    </reaction>
</comment>
<dbReference type="InterPro" id="IPR053257">
    <property type="entry name" value="Cu-only_SOD"/>
</dbReference>
<comment type="similarity">
    <text evidence="3">Belongs to the Cu-Zn superoxide dismutase family.</text>
</comment>
<gene>
    <name evidence="9" type="ORF">ASPSYDRAFT_53232</name>
</gene>
<dbReference type="OrthoDB" id="159229at2759"/>
<accession>A0A1L9TW15</accession>
<evidence type="ECO:0000256" key="1">
    <source>
        <dbReference type="ARBA" id="ARBA00004196"/>
    </source>
</evidence>
<protein>
    <recommendedName>
        <fullName evidence="4">superoxide dismutase</fullName>
        <ecNumber evidence="4">1.15.1.1</ecNumber>
    </recommendedName>
</protein>
<dbReference type="Proteomes" id="UP000184356">
    <property type="component" value="Unassembled WGS sequence"/>
</dbReference>
<dbReference type="InterPro" id="IPR036423">
    <property type="entry name" value="SOD-like_Cu/Zn_dom_sf"/>
</dbReference>
<name>A0A1L9TW15_9EURO</name>
<evidence type="ECO:0000256" key="2">
    <source>
        <dbReference type="ARBA" id="ARBA00004613"/>
    </source>
</evidence>
<dbReference type="GO" id="GO:0004784">
    <property type="term" value="F:superoxide dismutase activity"/>
    <property type="evidence" value="ECO:0007669"/>
    <property type="project" value="UniProtKB-EC"/>
</dbReference>
<dbReference type="GO" id="GO:0046872">
    <property type="term" value="F:metal ion binding"/>
    <property type="evidence" value="ECO:0007669"/>
    <property type="project" value="InterPro"/>
</dbReference>
<feature type="signal peptide" evidence="8">
    <location>
        <begin position="1"/>
        <end position="20"/>
    </location>
</feature>
<dbReference type="EMBL" id="KV878582">
    <property type="protein sequence ID" value="OJJ63558.1"/>
    <property type="molecule type" value="Genomic_DNA"/>
</dbReference>
<evidence type="ECO:0000256" key="7">
    <source>
        <dbReference type="ARBA" id="ARBA00049204"/>
    </source>
</evidence>
<dbReference type="Gene3D" id="2.60.40.200">
    <property type="entry name" value="Superoxide dismutase, copper/zinc binding domain"/>
    <property type="match status" value="1"/>
</dbReference>
<feature type="chain" id="PRO_5009887677" description="superoxide dismutase" evidence="8">
    <location>
        <begin position="21"/>
        <end position="201"/>
    </location>
</feature>
<dbReference type="PANTHER" id="PTHR20910">
    <property type="entry name" value="AGAP001623-PA"/>
    <property type="match status" value="1"/>
</dbReference>
<reference evidence="10" key="1">
    <citation type="journal article" date="2017" name="Genome Biol.">
        <title>Comparative genomics reveals high biological diversity and specific adaptations in the industrially and medically important fungal genus Aspergillus.</title>
        <authorList>
            <person name="de Vries R.P."/>
            <person name="Riley R."/>
            <person name="Wiebenga A."/>
            <person name="Aguilar-Osorio G."/>
            <person name="Amillis S."/>
            <person name="Uchima C.A."/>
            <person name="Anderluh G."/>
            <person name="Asadollahi M."/>
            <person name="Askin M."/>
            <person name="Barry K."/>
            <person name="Battaglia E."/>
            <person name="Bayram O."/>
            <person name="Benocci T."/>
            <person name="Braus-Stromeyer S.A."/>
            <person name="Caldana C."/>
            <person name="Canovas D."/>
            <person name="Cerqueira G.C."/>
            <person name="Chen F."/>
            <person name="Chen W."/>
            <person name="Choi C."/>
            <person name="Clum A."/>
            <person name="Dos Santos R.A."/>
            <person name="Damasio A.R."/>
            <person name="Diallinas G."/>
            <person name="Emri T."/>
            <person name="Fekete E."/>
            <person name="Flipphi M."/>
            <person name="Freyberg S."/>
            <person name="Gallo A."/>
            <person name="Gournas C."/>
            <person name="Habgood R."/>
            <person name="Hainaut M."/>
            <person name="Harispe M.L."/>
            <person name="Henrissat B."/>
            <person name="Hilden K.S."/>
            <person name="Hope R."/>
            <person name="Hossain A."/>
            <person name="Karabika E."/>
            <person name="Karaffa L."/>
            <person name="Karanyi Z."/>
            <person name="Krasevec N."/>
            <person name="Kuo A."/>
            <person name="Kusch H."/>
            <person name="LaButti K."/>
            <person name="Lagendijk E.L."/>
            <person name="Lapidus A."/>
            <person name="Levasseur A."/>
            <person name="Lindquist E."/>
            <person name="Lipzen A."/>
            <person name="Logrieco A.F."/>
            <person name="MacCabe A."/>
            <person name="Maekelae M.R."/>
            <person name="Malavazi I."/>
            <person name="Melin P."/>
            <person name="Meyer V."/>
            <person name="Mielnichuk N."/>
            <person name="Miskei M."/>
            <person name="Molnar A.P."/>
            <person name="Mule G."/>
            <person name="Ngan C.Y."/>
            <person name="Orejas M."/>
            <person name="Orosz E."/>
            <person name="Ouedraogo J.P."/>
            <person name="Overkamp K.M."/>
            <person name="Park H.-S."/>
            <person name="Perrone G."/>
            <person name="Piumi F."/>
            <person name="Punt P.J."/>
            <person name="Ram A.F."/>
            <person name="Ramon A."/>
            <person name="Rauscher S."/>
            <person name="Record E."/>
            <person name="Riano-Pachon D.M."/>
            <person name="Robert V."/>
            <person name="Roehrig J."/>
            <person name="Ruller R."/>
            <person name="Salamov A."/>
            <person name="Salih N.S."/>
            <person name="Samson R.A."/>
            <person name="Sandor E."/>
            <person name="Sanguinetti M."/>
            <person name="Schuetze T."/>
            <person name="Sepcic K."/>
            <person name="Shelest E."/>
            <person name="Sherlock G."/>
            <person name="Sophianopoulou V."/>
            <person name="Squina F.M."/>
            <person name="Sun H."/>
            <person name="Susca A."/>
            <person name="Todd R.B."/>
            <person name="Tsang A."/>
            <person name="Unkles S.E."/>
            <person name="van de Wiele N."/>
            <person name="van Rossen-Uffink D."/>
            <person name="Oliveira J.V."/>
            <person name="Vesth T.C."/>
            <person name="Visser J."/>
            <person name="Yu J.-H."/>
            <person name="Zhou M."/>
            <person name="Andersen M.R."/>
            <person name="Archer D.B."/>
            <person name="Baker S.E."/>
            <person name="Benoit I."/>
            <person name="Brakhage A.A."/>
            <person name="Braus G.H."/>
            <person name="Fischer R."/>
            <person name="Frisvad J.C."/>
            <person name="Goldman G.H."/>
            <person name="Houbraken J."/>
            <person name="Oakley B."/>
            <person name="Pocsi I."/>
            <person name="Scazzocchio C."/>
            <person name="Seiboth B."/>
            <person name="vanKuyk P.A."/>
            <person name="Wortman J."/>
            <person name="Dyer P.S."/>
            <person name="Grigoriev I.V."/>
        </authorList>
    </citation>
    <scope>NUCLEOTIDE SEQUENCE [LARGE SCALE GENOMIC DNA]</scope>
    <source>
        <strain evidence="10">CBS 593.65</strain>
    </source>
</reference>
<keyword evidence="6" id="KW-0049">Antioxidant</keyword>